<organism evidence="11 12">
    <name type="scientific">Laodelphax striatellus</name>
    <name type="common">Small brown planthopper</name>
    <name type="synonym">Delphax striatella</name>
    <dbReference type="NCBI Taxonomy" id="195883"/>
    <lineage>
        <taxon>Eukaryota</taxon>
        <taxon>Metazoa</taxon>
        <taxon>Ecdysozoa</taxon>
        <taxon>Arthropoda</taxon>
        <taxon>Hexapoda</taxon>
        <taxon>Insecta</taxon>
        <taxon>Pterygota</taxon>
        <taxon>Neoptera</taxon>
        <taxon>Paraneoptera</taxon>
        <taxon>Hemiptera</taxon>
        <taxon>Auchenorrhyncha</taxon>
        <taxon>Fulgoroidea</taxon>
        <taxon>Delphacidae</taxon>
        <taxon>Criomorphinae</taxon>
        <taxon>Laodelphax</taxon>
    </lineage>
</organism>
<dbReference type="EMBL" id="QKKF02037604">
    <property type="protein sequence ID" value="RZF32041.1"/>
    <property type="molecule type" value="Genomic_DNA"/>
</dbReference>
<dbReference type="InterPro" id="IPR050925">
    <property type="entry name" value="Rhomboid_protease_S54"/>
</dbReference>
<evidence type="ECO:0000313" key="11">
    <source>
        <dbReference type="EMBL" id="RZF32041.1"/>
    </source>
</evidence>
<dbReference type="PANTHER" id="PTHR43731:SF14">
    <property type="entry name" value="PRESENILIN-ASSOCIATED RHOMBOID-LIKE PROTEIN, MITOCHONDRIAL"/>
    <property type="match status" value="1"/>
</dbReference>
<dbReference type="AlphaFoldDB" id="A0A482WFS3"/>
<gene>
    <name evidence="11" type="ORF">LSTR_LSTR005945</name>
</gene>
<dbReference type="Proteomes" id="UP000291343">
    <property type="component" value="Unassembled WGS sequence"/>
</dbReference>
<evidence type="ECO:0000256" key="6">
    <source>
        <dbReference type="ARBA" id="ARBA00022801"/>
    </source>
</evidence>
<sequence>MSILQNLNVCRTCSSYCNMNGLKTTYFSVVNDVVQMVGKRSFRTTSRYFRLPRKRMKSSPEFPNLIENQPPVIPQSGEASSLWKPVLFTAAFGSASISAAAIWQYENIQARHKAASPFQYFNNWNNTPTEKRMPFREEMHKLWKRLTEAEKIFAPICFANILVYLAWKNPRWQTTMYKYFCTNSASKALCWPMLLSTFSHYMLLHLGANMYVLHSFSHGSVASLGKEQFTAMYLTGGVVASLSSIVTSVATGVGKYSLGASGAVMTVIGYHCMAYPTSQVSVIFLPNYTVNAETALKALMAVDLAGLIFRWRFFDHAAHLGGALFGVMWYFYGRKYVWGNRDYVVKPWHELRTTGGKAF</sequence>
<dbReference type="EC" id="3.4.21.105" evidence="4"/>
<protein>
    <recommendedName>
        <fullName evidence="4">rhomboid protease</fullName>
        <ecNumber evidence="4">3.4.21.105</ecNumber>
    </recommendedName>
</protein>
<reference evidence="11 12" key="1">
    <citation type="journal article" date="2017" name="Gigascience">
        <title>Genome sequence of the small brown planthopper, Laodelphax striatellus.</title>
        <authorList>
            <person name="Zhu J."/>
            <person name="Jiang F."/>
            <person name="Wang X."/>
            <person name="Yang P."/>
            <person name="Bao Y."/>
            <person name="Zhao W."/>
            <person name="Wang W."/>
            <person name="Lu H."/>
            <person name="Wang Q."/>
            <person name="Cui N."/>
            <person name="Li J."/>
            <person name="Chen X."/>
            <person name="Luo L."/>
            <person name="Yu J."/>
            <person name="Kang L."/>
            <person name="Cui F."/>
        </authorList>
    </citation>
    <scope>NUCLEOTIDE SEQUENCE [LARGE SCALE GENOMIC DNA]</scope>
    <source>
        <strain evidence="11">Lst14</strain>
    </source>
</reference>
<dbReference type="PANTHER" id="PTHR43731">
    <property type="entry name" value="RHOMBOID PROTEASE"/>
    <property type="match status" value="1"/>
</dbReference>
<evidence type="ECO:0000259" key="10">
    <source>
        <dbReference type="Pfam" id="PF01694"/>
    </source>
</evidence>
<dbReference type="InterPro" id="IPR022764">
    <property type="entry name" value="Peptidase_S54_rhomboid_dom"/>
</dbReference>
<evidence type="ECO:0000313" key="12">
    <source>
        <dbReference type="Proteomes" id="UP000291343"/>
    </source>
</evidence>
<feature type="transmembrane region" description="Helical" evidence="9">
    <location>
        <begin position="188"/>
        <end position="211"/>
    </location>
</feature>
<keyword evidence="12" id="KW-1185">Reference proteome</keyword>
<dbReference type="FunCoup" id="A0A482WFS3">
    <property type="interactions" value="2385"/>
</dbReference>
<evidence type="ECO:0000256" key="8">
    <source>
        <dbReference type="ARBA" id="ARBA00023136"/>
    </source>
</evidence>
<dbReference type="GO" id="GO:0016020">
    <property type="term" value="C:membrane"/>
    <property type="evidence" value="ECO:0007669"/>
    <property type="project" value="UniProtKB-SubCell"/>
</dbReference>
<comment type="caution">
    <text evidence="11">The sequence shown here is derived from an EMBL/GenBank/DDBJ whole genome shotgun (WGS) entry which is preliminary data.</text>
</comment>
<keyword evidence="6" id="KW-0378">Hydrolase</keyword>
<evidence type="ECO:0000256" key="9">
    <source>
        <dbReference type="SAM" id="Phobius"/>
    </source>
</evidence>
<feature type="domain" description="Peptidase S54 rhomboid" evidence="10">
    <location>
        <begin position="190"/>
        <end position="333"/>
    </location>
</feature>
<keyword evidence="5 9" id="KW-0812">Transmembrane</keyword>
<proteinExistence type="inferred from homology"/>
<feature type="transmembrane region" description="Helical" evidence="9">
    <location>
        <begin position="313"/>
        <end position="332"/>
    </location>
</feature>
<dbReference type="SMR" id="A0A482WFS3"/>
<dbReference type="STRING" id="195883.A0A482WFS3"/>
<evidence type="ECO:0000256" key="1">
    <source>
        <dbReference type="ARBA" id="ARBA00000156"/>
    </source>
</evidence>
<dbReference type="GO" id="GO:0006465">
    <property type="term" value="P:signal peptide processing"/>
    <property type="evidence" value="ECO:0007669"/>
    <property type="project" value="TreeGrafter"/>
</dbReference>
<name>A0A482WFS3_LAOST</name>
<dbReference type="SUPFAM" id="SSF144091">
    <property type="entry name" value="Rhomboid-like"/>
    <property type="match status" value="1"/>
</dbReference>
<dbReference type="FunFam" id="1.20.1540.10:FF:000012">
    <property type="entry name" value="Rhomboid family protein"/>
    <property type="match status" value="1"/>
</dbReference>
<comment type="catalytic activity">
    <reaction evidence="1">
        <text>Cleaves type-1 transmembrane domains using a catalytic dyad composed of serine and histidine that are contributed by different transmembrane domains.</text>
        <dbReference type="EC" id="3.4.21.105"/>
    </reaction>
</comment>
<dbReference type="Gene3D" id="1.20.1540.10">
    <property type="entry name" value="Rhomboid-like"/>
    <property type="match status" value="1"/>
</dbReference>
<evidence type="ECO:0000256" key="7">
    <source>
        <dbReference type="ARBA" id="ARBA00022989"/>
    </source>
</evidence>
<dbReference type="Pfam" id="PF01694">
    <property type="entry name" value="Rhomboid"/>
    <property type="match status" value="1"/>
</dbReference>
<dbReference type="GO" id="GO:0004252">
    <property type="term" value="F:serine-type endopeptidase activity"/>
    <property type="evidence" value="ECO:0007669"/>
    <property type="project" value="InterPro"/>
</dbReference>
<comment type="subcellular location">
    <subcellularLocation>
        <location evidence="2">Membrane</location>
        <topology evidence="2">Multi-pass membrane protein</topology>
    </subcellularLocation>
</comment>
<dbReference type="OrthoDB" id="10260614at2759"/>
<evidence type="ECO:0000256" key="4">
    <source>
        <dbReference type="ARBA" id="ARBA00013039"/>
    </source>
</evidence>
<evidence type="ECO:0000256" key="2">
    <source>
        <dbReference type="ARBA" id="ARBA00004141"/>
    </source>
</evidence>
<feature type="transmembrane region" description="Helical" evidence="9">
    <location>
        <begin position="231"/>
        <end position="253"/>
    </location>
</feature>
<evidence type="ECO:0000256" key="5">
    <source>
        <dbReference type="ARBA" id="ARBA00022692"/>
    </source>
</evidence>
<keyword evidence="8 9" id="KW-0472">Membrane</keyword>
<comment type="similarity">
    <text evidence="3">Belongs to the peptidase S54 family.</text>
</comment>
<keyword evidence="7 9" id="KW-1133">Transmembrane helix</keyword>
<feature type="transmembrane region" description="Helical" evidence="9">
    <location>
        <begin position="152"/>
        <end position="167"/>
    </location>
</feature>
<dbReference type="InterPro" id="IPR035952">
    <property type="entry name" value="Rhomboid-like_sf"/>
</dbReference>
<accession>A0A482WFS3</accession>
<dbReference type="InParanoid" id="A0A482WFS3"/>
<evidence type="ECO:0000256" key="3">
    <source>
        <dbReference type="ARBA" id="ARBA00009045"/>
    </source>
</evidence>